<evidence type="ECO:0000313" key="1">
    <source>
        <dbReference type="EMBL" id="KAG9470100.1"/>
    </source>
</evidence>
<protein>
    <submittedName>
        <fullName evidence="1">Uncharacterized protein</fullName>
    </submittedName>
</protein>
<organism evidence="1 2">
    <name type="scientific">Eleutherodactylus coqui</name>
    <name type="common">Puerto Rican coqui</name>
    <dbReference type="NCBI Taxonomy" id="57060"/>
    <lineage>
        <taxon>Eukaryota</taxon>
        <taxon>Metazoa</taxon>
        <taxon>Chordata</taxon>
        <taxon>Craniata</taxon>
        <taxon>Vertebrata</taxon>
        <taxon>Euteleostomi</taxon>
        <taxon>Amphibia</taxon>
        <taxon>Batrachia</taxon>
        <taxon>Anura</taxon>
        <taxon>Neobatrachia</taxon>
        <taxon>Hyloidea</taxon>
        <taxon>Eleutherodactylidae</taxon>
        <taxon>Eleutherodactylinae</taxon>
        <taxon>Eleutherodactylus</taxon>
        <taxon>Eleutherodactylus</taxon>
    </lineage>
</organism>
<accession>A0A8J6EJI9</accession>
<evidence type="ECO:0000313" key="2">
    <source>
        <dbReference type="Proteomes" id="UP000770717"/>
    </source>
</evidence>
<reference evidence="1" key="1">
    <citation type="thesis" date="2020" institute="ProQuest LLC" country="789 East Eisenhower Parkway, Ann Arbor, MI, USA">
        <title>Comparative Genomics and Chromosome Evolution.</title>
        <authorList>
            <person name="Mudd A.B."/>
        </authorList>
    </citation>
    <scope>NUCLEOTIDE SEQUENCE</scope>
    <source>
        <strain evidence="1">HN-11 Male</strain>
        <tissue evidence="1">Kidney and liver</tissue>
    </source>
</reference>
<comment type="caution">
    <text evidence="1">The sequence shown here is derived from an EMBL/GenBank/DDBJ whole genome shotgun (WGS) entry which is preliminary data.</text>
</comment>
<keyword evidence="2" id="KW-1185">Reference proteome</keyword>
<dbReference type="EMBL" id="WNTK01000358">
    <property type="protein sequence ID" value="KAG9470100.1"/>
    <property type="molecule type" value="Genomic_DNA"/>
</dbReference>
<proteinExistence type="predicted"/>
<dbReference type="AlphaFoldDB" id="A0A8J6EJI9"/>
<dbReference type="Proteomes" id="UP000770717">
    <property type="component" value="Unassembled WGS sequence"/>
</dbReference>
<sequence>MRCRISWCYIKIILLCARRYPAQVRRSQVPIFQTDVHHIFSCYLHRALRVTSAPIIQWSFMFGAHQEISNLNAINR</sequence>
<gene>
    <name evidence="1" type="ORF">GDO78_018898</name>
</gene>
<name>A0A8J6EJI9_ELECQ</name>